<evidence type="ECO:0000256" key="5">
    <source>
        <dbReference type="ARBA" id="ARBA00022840"/>
    </source>
</evidence>
<gene>
    <name evidence="7" type="ORF">CVN68_12515</name>
</gene>
<dbReference type="PROSITE" id="PS00211">
    <property type="entry name" value="ABC_TRANSPORTER_1"/>
    <property type="match status" value="1"/>
</dbReference>
<dbReference type="GO" id="GO:0005524">
    <property type="term" value="F:ATP binding"/>
    <property type="evidence" value="ECO:0007669"/>
    <property type="project" value="UniProtKB-KW"/>
</dbReference>
<dbReference type="SUPFAM" id="SSF52540">
    <property type="entry name" value="P-loop containing nucleoside triphosphate hydrolases"/>
    <property type="match status" value="2"/>
</dbReference>
<evidence type="ECO:0000313" key="7">
    <source>
        <dbReference type="EMBL" id="ATY32696.1"/>
    </source>
</evidence>
<evidence type="ECO:0000256" key="1">
    <source>
        <dbReference type="ARBA" id="ARBA00022448"/>
    </source>
</evidence>
<reference evidence="7 8" key="1">
    <citation type="submission" date="2017-11" db="EMBL/GenBank/DDBJ databases">
        <title>Complete genome sequence of Sphingomonas sp. Strain Cra20, a psychrotolerant potential plant growth promoting rhizobacteria.</title>
        <authorList>
            <person name="Luo Y."/>
        </authorList>
    </citation>
    <scope>NUCLEOTIDE SEQUENCE [LARGE SCALE GENOMIC DNA]</scope>
    <source>
        <strain evidence="7 8">Cra20</strain>
    </source>
</reference>
<protein>
    <submittedName>
        <fullName evidence="7">Sugar ABC transporter ATP-binding protein</fullName>
    </submittedName>
</protein>
<dbReference type="InterPro" id="IPR050107">
    <property type="entry name" value="ABC_carbohydrate_import_ATPase"/>
</dbReference>
<dbReference type="InterPro" id="IPR003593">
    <property type="entry name" value="AAA+_ATPase"/>
</dbReference>
<evidence type="ECO:0000256" key="4">
    <source>
        <dbReference type="ARBA" id="ARBA00022741"/>
    </source>
</evidence>
<keyword evidence="3" id="KW-0677">Repeat</keyword>
<dbReference type="OrthoDB" id="9805029at2"/>
<dbReference type="CDD" id="cd03215">
    <property type="entry name" value="ABC_Carb_Monos_II"/>
    <property type="match status" value="1"/>
</dbReference>
<dbReference type="KEGG" id="sphc:CVN68_12515"/>
<dbReference type="InterPro" id="IPR027417">
    <property type="entry name" value="P-loop_NTPase"/>
</dbReference>
<sequence length="501" mass="53545">MVMALLETQGVAKRFPNGTVALAGVDLIVAPGRVHGLLGANGAGKSTLIKILSGVLAPSDGVMLWRGEPARWRRPIEARRAGIATIQQHIPLVPTLSVRENILLDRGGVLRERQGDRDVVRALLARIDCAIDSEALVGELRIGDRQMVAIAQALASGAELVIMDEPTASLAGHEREAVYRIIRRLAHDEGRAVLFISHFLDEIVALTDTITVLRDGRAVLDAETASVSEADIAAAIAGEKLNALERTHRAAPTGEVALRVERLVTPQLAQPVDLRIRRGEILGVAGLLGSGRSELLHAIFGSDRRARGAVSLDGKIIGRSPEEAVEAGIALVAEERVAQGLVPGFEIWRNLSLPHAGASGWLLDEDAERSAAEHAVERLAIKAAGIDTPVTELSGGNAQKVTIARWLRPETRLLLLDEPSAGIDVGARTEIMRLIRQLADEGLPILLVSSDFSELLALTDRVLVLRDRRIVADRLAAELDEDTLILLAGGSAGSDNREIAA</sequence>
<keyword evidence="2" id="KW-0762">Sugar transport</keyword>
<dbReference type="Proteomes" id="UP000229081">
    <property type="component" value="Chromosome"/>
</dbReference>
<organism evidence="7 8">
    <name type="scientific">Sphingomonas psychrotolerans</name>
    <dbReference type="NCBI Taxonomy" id="1327635"/>
    <lineage>
        <taxon>Bacteria</taxon>
        <taxon>Pseudomonadati</taxon>
        <taxon>Pseudomonadota</taxon>
        <taxon>Alphaproteobacteria</taxon>
        <taxon>Sphingomonadales</taxon>
        <taxon>Sphingomonadaceae</taxon>
        <taxon>Sphingomonas</taxon>
    </lineage>
</organism>
<dbReference type="SMART" id="SM00382">
    <property type="entry name" value="AAA"/>
    <property type="match status" value="2"/>
</dbReference>
<dbReference type="Gene3D" id="3.40.50.300">
    <property type="entry name" value="P-loop containing nucleotide triphosphate hydrolases"/>
    <property type="match status" value="2"/>
</dbReference>
<dbReference type="PANTHER" id="PTHR43790:SF9">
    <property type="entry name" value="GALACTOFURANOSE TRANSPORTER ATP-BINDING PROTEIN YTFR"/>
    <property type="match status" value="1"/>
</dbReference>
<dbReference type="PANTHER" id="PTHR43790">
    <property type="entry name" value="CARBOHYDRATE TRANSPORT ATP-BINDING PROTEIN MG119-RELATED"/>
    <property type="match status" value="1"/>
</dbReference>
<evidence type="ECO:0000256" key="3">
    <source>
        <dbReference type="ARBA" id="ARBA00022737"/>
    </source>
</evidence>
<dbReference type="CDD" id="cd03216">
    <property type="entry name" value="ABC_Carb_Monos_I"/>
    <property type="match status" value="1"/>
</dbReference>
<keyword evidence="5 7" id="KW-0067">ATP-binding</keyword>
<dbReference type="InterPro" id="IPR017871">
    <property type="entry name" value="ABC_transporter-like_CS"/>
</dbReference>
<dbReference type="Pfam" id="PF00005">
    <property type="entry name" value="ABC_tran"/>
    <property type="match status" value="2"/>
</dbReference>
<dbReference type="EMBL" id="CP024923">
    <property type="protein sequence ID" value="ATY32696.1"/>
    <property type="molecule type" value="Genomic_DNA"/>
</dbReference>
<name>A0A2K8MJF1_9SPHN</name>
<accession>A0A2K8MJF1</accession>
<dbReference type="PROSITE" id="PS50893">
    <property type="entry name" value="ABC_TRANSPORTER_2"/>
    <property type="match status" value="2"/>
</dbReference>
<feature type="domain" description="ABC transporter" evidence="6">
    <location>
        <begin position="6"/>
        <end position="240"/>
    </location>
</feature>
<dbReference type="AlphaFoldDB" id="A0A2K8MJF1"/>
<evidence type="ECO:0000259" key="6">
    <source>
        <dbReference type="PROSITE" id="PS50893"/>
    </source>
</evidence>
<dbReference type="GO" id="GO:0016887">
    <property type="term" value="F:ATP hydrolysis activity"/>
    <property type="evidence" value="ECO:0007669"/>
    <property type="project" value="InterPro"/>
</dbReference>
<keyword evidence="1" id="KW-0813">Transport</keyword>
<evidence type="ECO:0000313" key="8">
    <source>
        <dbReference type="Proteomes" id="UP000229081"/>
    </source>
</evidence>
<feature type="domain" description="ABC transporter" evidence="6">
    <location>
        <begin position="251"/>
        <end position="492"/>
    </location>
</feature>
<evidence type="ECO:0000256" key="2">
    <source>
        <dbReference type="ARBA" id="ARBA00022597"/>
    </source>
</evidence>
<proteinExistence type="predicted"/>
<dbReference type="InterPro" id="IPR003439">
    <property type="entry name" value="ABC_transporter-like_ATP-bd"/>
</dbReference>
<keyword evidence="8" id="KW-1185">Reference proteome</keyword>
<keyword evidence="4" id="KW-0547">Nucleotide-binding</keyword>